<organism evidence="2 3">
    <name type="scientific">Mucilaginibacter dorajii</name>
    <dbReference type="NCBI Taxonomy" id="692994"/>
    <lineage>
        <taxon>Bacteria</taxon>
        <taxon>Pseudomonadati</taxon>
        <taxon>Bacteroidota</taxon>
        <taxon>Sphingobacteriia</taxon>
        <taxon>Sphingobacteriales</taxon>
        <taxon>Sphingobacteriaceae</taxon>
        <taxon>Mucilaginibacter</taxon>
    </lineage>
</organism>
<evidence type="ECO:0000256" key="1">
    <source>
        <dbReference type="SAM" id="MobiDB-lite"/>
    </source>
</evidence>
<accession>A0ABP7PQ63</accession>
<name>A0ABP7PQ63_9SPHI</name>
<sequence length="147" mass="16252">MGLSSLAKLVSTPDAKAQPISTYSPPSNIASPTKDVQPQSNTQAENRPYQLCSVRLINTLRNTDKTGGYKASTDVDTKTLTLTLVDNPNEIITVHYDGGGLHTFKLYENGVLEATKTMYRRPDLESGAKEIIYTSRTEQIKIIIKYD</sequence>
<comment type="caution">
    <text evidence="2">The sequence shown here is derived from an EMBL/GenBank/DDBJ whole genome shotgun (WGS) entry which is preliminary data.</text>
</comment>
<keyword evidence="3" id="KW-1185">Reference proteome</keyword>
<gene>
    <name evidence="2" type="ORF">GCM10022210_17550</name>
</gene>
<dbReference type="Proteomes" id="UP001500742">
    <property type="component" value="Unassembled WGS sequence"/>
</dbReference>
<feature type="compositionally biased region" description="Polar residues" evidence="1">
    <location>
        <begin position="19"/>
        <end position="45"/>
    </location>
</feature>
<evidence type="ECO:0000313" key="2">
    <source>
        <dbReference type="EMBL" id="GAA3969181.1"/>
    </source>
</evidence>
<protein>
    <submittedName>
        <fullName evidence="2">Uncharacterized protein</fullName>
    </submittedName>
</protein>
<dbReference type="EMBL" id="BAAAZC010000011">
    <property type="protein sequence ID" value="GAA3969181.1"/>
    <property type="molecule type" value="Genomic_DNA"/>
</dbReference>
<evidence type="ECO:0000313" key="3">
    <source>
        <dbReference type="Proteomes" id="UP001500742"/>
    </source>
</evidence>
<feature type="region of interest" description="Disordered" evidence="1">
    <location>
        <begin position="1"/>
        <end position="48"/>
    </location>
</feature>
<reference evidence="3" key="1">
    <citation type="journal article" date="2019" name="Int. J. Syst. Evol. Microbiol.">
        <title>The Global Catalogue of Microorganisms (GCM) 10K type strain sequencing project: providing services to taxonomists for standard genome sequencing and annotation.</title>
        <authorList>
            <consortium name="The Broad Institute Genomics Platform"/>
            <consortium name="The Broad Institute Genome Sequencing Center for Infectious Disease"/>
            <person name="Wu L."/>
            <person name="Ma J."/>
        </authorList>
    </citation>
    <scope>NUCLEOTIDE SEQUENCE [LARGE SCALE GENOMIC DNA]</scope>
    <source>
        <strain evidence="3">JCM 16601</strain>
    </source>
</reference>
<proteinExistence type="predicted"/>